<dbReference type="InterPro" id="IPR050204">
    <property type="entry name" value="AraC_XylS_family_regulators"/>
</dbReference>
<dbReference type="InterPro" id="IPR020449">
    <property type="entry name" value="Tscrpt_reg_AraC-type_HTH"/>
</dbReference>
<dbReference type="InterPro" id="IPR003313">
    <property type="entry name" value="AraC-bd"/>
</dbReference>
<dbReference type="PROSITE" id="PS01124">
    <property type="entry name" value="HTH_ARAC_FAMILY_2"/>
    <property type="match status" value="1"/>
</dbReference>
<gene>
    <name evidence="6" type="ORF">H9L24_12865</name>
</gene>
<dbReference type="SUPFAM" id="SSF51215">
    <property type="entry name" value="Regulatory protein AraC"/>
    <property type="match status" value="1"/>
</dbReference>
<accession>A0A7H0HBT6</accession>
<evidence type="ECO:0000256" key="3">
    <source>
        <dbReference type="ARBA" id="ARBA00023159"/>
    </source>
</evidence>
<dbReference type="Proteomes" id="UP000516057">
    <property type="component" value="Chromosome"/>
</dbReference>
<dbReference type="Gene3D" id="1.10.10.60">
    <property type="entry name" value="Homeodomain-like"/>
    <property type="match status" value="1"/>
</dbReference>
<dbReference type="SMART" id="SM00342">
    <property type="entry name" value="HTH_ARAC"/>
    <property type="match status" value="1"/>
</dbReference>
<keyword evidence="1" id="KW-0805">Transcription regulation</keyword>
<dbReference type="InterPro" id="IPR018060">
    <property type="entry name" value="HTH_AraC"/>
</dbReference>
<dbReference type="GO" id="GO:0003700">
    <property type="term" value="F:DNA-binding transcription factor activity"/>
    <property type="evidence" value="ECO:0007669"/>
    <property type="project" value="InterPro"/>
</dbReference>
<evidence type="ECO:0000256" key="1">
    <source>
        <dbReference type="ARBA" id="ARBA00023015"/>
    </source>
</evidence>
<dbReference type="PROSITE" id="PS00041">
    <property type="entry name" value="HTH_ARAC_FAMILY_1"/>
    <property type="match status" value="1"/>
</dbReference>
<dbReference type="GO" id="GO:0043565">
    <property type="term" value="F:sequence-specific DNA binding"/>
    <property type="evidence" value="ECO:0007669"/>
    <property type="project" value="InterPro"/>
</dbReference>
<dbReference type="PANTHER" id="PTHR46796:SF6">
    <property type="entry name" value="ARAC SUBFAMILY"/>
    <property type="match status" value="1"/>
</dbReference>
<keyword evidence="2" id="KW-0238">DNA-binding</keyword>
<evidence type="ECO:0000259" key="5">
    <source>
        <dbReference type="PROSITE" id="PS01124"/>
    </source>
</evidence>
<evidence type="ECO:0000313" key="7">
    <source>
        <dbReference type="Proteomes" id="UP000516057"/>
    </source>
</evidence>
<dbReference type="Pfam" id="PF12833">
    <property type="entry name" value="HTH_18"/>
    <property type="match status" value="1"/>
</dbReference>
<dbReference type="InterPro" id="IPR009057">
    <property type="entry name" value="Homeodomain-like_sf"/>
</dbReference>
<keyword evidence="4" id="KW-0804">Transcription</keyword>
<name>A0A7H0HBT6_9BURK</name>
<dbReference type="EMBL" id="CP060790">
    <property type="protein sequence ID" value="QNP58002.1"/>
    <property type="molecule type" value="Genomic_DNA"/>
</dbReference>
<dbReference type="PANTHER" id="PTHR46796">
    <property type="entry name" value="HTH-TYPE TRANSCRIPTIONAL ACTIVATOR RHAS-RELATED"/>
    <property type="match status" value="1"/>
</dbReference>
<dbReference type="RefSeq" id="WP_187734997.1">
    <property type="nucleotide sequence ID" value="NZ_CP060790.1"/>
</dbReference>
<reference evidence="6 7" key="1">
    <citation type="submission" date="2020-08" db="EMBL/GenBank/DDBJ databases">
        <title>Genome sequence of Acidovorax monticola KACC 19171T.</title>
        <authorList>
            <person name="Hyun D.-W."/>
            <person name="Bae J.-W."/>
        </authorList>
    </citation>
    <scope>NUCLEOTIDE SEQUENCE [LARGE SCALE GENOMIC DNA]</scope>
    <source>
        <strain evidence="6 7">KACC 19171</strain>
    </source>
</reference>
<dbReference type="SUPFAM" id="SSF46689">
    <property type="entry name" value="Homeodomain-like"/>
    <property type="match status" value="2"/>
</dbReference>
<dbReference type="PRINTS" id="PR00032">
    <property type="entry name" value="HTHARAC"/>
</dbReference>
<dbReference type="KEGG" id="amon:H9L24_12865"/>
<organism evidence="6 7">
    <name type="scientific">Paenacidovorax monticola</name>
    <dbReference type="NCBI Taxonomy" id="1926868"/>
    <lineage>
        <taxon>Bacteria</taxon>
        <taxon>Pseudomonadati</taxon>
        <taxon>Pseudomonadota</taxon>
        <taxon>Betaproteobacteria</taxon>
        <taxon>Burkholderiales</taxon>
        <taxon>Comamonadaceae</taxon>
        <taxon>Paenacidovorax</taxon>
    </lineage>
</organism>
<evidence type="ECO:0000256" key="4">
    <source>
        <dbReference type="ARBA" id="ARBA00023163"/>
    </source>
</evidence>
<protein>
    <submittedName>
        <fullName evidence="6">Helix-turn-helix transcriptional regulator</fullName>
    </submittedName>
</protein>
<dbReference type="Pfam" id="PF02311">
    <property type="entry name" value="AraC_binding"/>
    <property type="match status" value="1"/>
</dbReference>
<dbReference type="InterPro" id="IPR037923">
    <property type="entry name" value="HTH-like"/>
</dbReference>
<sequence>MNRAPVRTYAMVERSSHLDFDIRDQSLRAPLTQPHKHEYFQIQVNLAGDTQHHVGGTVRPFTARTLSFVLPHRMHLVPHPPGTRWLVVNFSQRFLRPDLAMDPLDLEDVPLTLAPELAPFQFQEHLDFTFDEAGFAEVLALLGTMQRENAARRLASLARIRGCLLELLALTCQRWEGELLALAATQAQQGSRRAALARVLRYLRDELAGEPTLADAAEAASLSPNYLTHLIKKETGKTFTELLTERRLALAQELLLATGERIGEIARRCGFADEAYFARRFRQWHGLSPRAWRERQRQALG</sequence>
<dbReference type="AlphaFoldDB" id="A0A7H0HBT6"/>
<feature type="domain" description="HTH araC/xylS-type" evidence="5">
    <location>
        <begin position="197"/>
        <end position="295"/>
    </location>
</feature>
<evidence type="ECO:0000256" key="2">
    <source>
        <dbReference type="ARBA" id="ARBA00023125"/>
    </source>
</evidence>
<dbReference type="InterPro" id="IPR018062">
    <property type="entry name" value="HTH_AraC-typ_CS"/>
</dbReference>
<keyword evidence="3" id="KW-0010">Activator</keyword>
<keyword evidence="7" id="KW-1185">Reference proteome</keyword>
<proteinExistence type="predicted"/>
<evidence type="ECO:0000313" key="6">
    <source>
        <dbReference type="EMBL" id="QNP58002.1"/>
    </source>
</evidence>